<dbReference type="GO" id="GO:0005793">
    <property type="term" value="C:endoplasmic reticulum-Golgi intermediate compartment"/>
    <property type="evidence" value="ECO:0007669"/>
    <property type="project" value="TreeGrafter"/>
</dbReference>
<accession>A0A9N9DC71</accession>
<comment type="caution">
    <text evidence="1">The sequence shown here is derived from an EMBL/GenBank/DDBJ whole genome shotgun (WGS) entry which is preliminary data.</text>
</comment>
<gene>
    <name evidence="1" type="ORF">POCULU_LOCUS9159</name>
</gene>
<evidence type="ECO:0000313" key="2">
    <source>
        <dbReference type="Proteomes" id="UP000789572"/>
    </source>
</evidence>
<dbReference type="GO" id="GO:0009306">
    <property type="term" value="P:protein secretion"/>
    <property type="evidence" value="ECO:0007669"/>
    <property type="project" value="TreeGrafter"/>
</dbReference>
<feature type="non-terminal residue" evidence="1">
    <location>
        <position position="1"/>
    </location>
</feature>
<dbReference type="GO" id="GO:0000139">
    <property type="term" value="C:Golgi membrane"/>
    <property type="evidence" value="ECO:0007669"/>
    <property type="project" value="TreeGrafter"/>
</dbReference>
<dbReference type="GO" id="GO:0006891">
    <property type="term" value="P:intra-Golgi vesicle-mediated transport"/>
    <property type="evidence" value="ECO:0007669"/>
    <property type="project" value="TreeGrafter"/>
</dbReference>
<evidence type="ECO:0000313" key="1">
    <source>
        <dbReference type="EMBL" id="CAG8635996.1"/>
    </source>
</evidence>
<dbReference type="OrthoDB" id="1074925at2759"/>
<dbReference type="InterPro" id="IPR017106">
    <property type="entry name" value="Coatomer_gsu"/>
</dbReference>
<organism evidence="1 2">
    <name type="scientific">Paraglomus occultum</name>
    <dbReference type="NCBI Taxonomy" id="144539"/>
    <lineage>
        <taxon>Eukaryota</taxon>
        <taxon>Fungi</taxon>
        <taxon>Fungi incertae sedis</taxon>
        <taxon>Mucoromycota</taxon>
        <taxon>Glomeromycotina</taxon>
        <taxon>Glomeromycetes</taxon>
        <taxon>Paraglomerales</taxon>
        <taxon>Paraglomeraceae</taxon>
        <taxon>Paraglomus</taxon>
    </lineage>
</organism>
<proteinExistence type="predicted"/>
<sequence>MNVAKKDEDSGDLGVFYHLDKTTVLQEARVFNDTPISPRKCRLLLTKIVYLLHLGETMATQEATELFFSVTKLFQSKD</sequence>
<reference evidence="1" key="1">
    <citation type="submission" date="2021-06" db="EMBL/GenBank/DDBJ databases">
        <authorList>
            <person name="Kallberg Y."/>
            <person name="Tangrot J."/>
            <person name="Rosling A."/>
        </authorList>
    </citation>
    <scope>NUCLEOTIDE SEQUENCE</scope>
    <source>
        <strain evidence="1">IA702</strain>
    </source>
</reference>
<dbReference type="Gene3D" id="1.25.10.10">
    <property type="entry name" value="Leucine-rich Repeat Variant"/>
    <property type="match status" value="1"/>
</dbReference>
<keyword evidence="2" id="KW-1185">Reference proteome</keyword>
<dbReference type="EMBL" id="CAJVPJ010003152">
    <property type="protein sequence ID" value="CAG8635996.1"/>
    <property type="molecule type" value="Genomic_DNA"/>
</dbReference>
<name>A0A9N9DC71_9GLOM</name>
<dbReference type="GO" id="GO:0006888">
    <property type="term" value="P:endoplasmic reticulum to Golgi vesicle-mediated transport"/>
    <property type="evidence" value="ECO:0007669"/>
    <property type="project" value="TreeGrafter"/>
</dbReference>
<dbReference type="GO" id="GO:0005783">
    <property type="term" value="C:endoplasmic reticulum"/>
    <property type="evidence" value="ECO:0007669"/>
    <property type="project" value="TreeGrafter"/>
</dbReference>
<protein>
    <submittedName>
        <fullName evidence="1">11154_t:CDS:1</fullName>
    </submittedName>
</protein>
<dbReference type="PANTHER" id="PTHR10261">
    <property type="entry name" value="COATOMER SUBUNIT GAMMA"/>
    <property type="match status" value="1"/>
</dbReference>
<dbReference type="AlphaFoldDB" id="A0A9N9DC71"/>
<dbReference type="PANTHER" id="PTHR10261:SF0">
    <property type="entry name" value="COATOMER SUBUNIT GAMMA-2"/>
    <property type="match status" value="1"/>
</dbReference>
<dbReference type="GO" id="GO:0030126">
    <property type="term" value="C:COPI vesicle coat"/>
    <property type="evidence" value="ECO:0007669"/>
    <property type="project" value="TreeGrafter"/>
</dbReference>
<dbReference type="Proteomes" id="UP000789572">
    <property type="component" value="Unassembled WGS sequence"/>
</dbReference>
<dbReference type="InterPro" id="IPR011989">
    <property type="entry name" value="ARM-like"/>
</dbReference>